<reference evidence="2 3" key="1">
    <citation type="submission" date="2015-09" db="EMBL/GenBank/DDBJ databases">
        <title>Sorangium comparison.</title>
        <authorList>
            <person name="Zaburannyi N."/>
            <person name="Bunk B."/>
            <person name="Overmann J."/>
            <person name="Mueller R."/>
        </authorList>
    </citation>
    <scope>NUCLEOTIDE SEQUENCE [LARGE SCALE GENOMIC DNA]</scope>
    <source>
        <strain evidence="2 3">So ce26</strain>
    </source>
</reference>
<sequence length="60" mass="6460">MRKLPGPRLGGWQAPTRTLPRADPLRRVQPGMPSPQSGIARGAGGDAPRIAFWYSNACFA</sequence>
<gene>
    <name evidence="2" type="ORF">SOCE26_021990</name>
</gene>
<evidence type="ECO:0000256" key="1">
    <source>
        <dbReference type="SAM" id="MobiDB-lite"/>
    </source>
</evidence>
<dbReference type="EMBL" id="CP012673">
    <property type="protein sequence ID" value="AUX40798.1"/>
    <property type="molecule type" value="Genomic_DNA"/>
</dbReference>
<organism evidence="2 3">
    <name type="scientific">Sorangium cellulosum</name>
    <name type="common">Polyangium cellulosum</name>
    <dbReference type="NCBI Taxonomy" id="56"/>
    <lineage>
        <taxon>Bacteria</taxon>
        <taxon>Pseudomonadati</taxon>
        <taxon>Myxococcota</taxon>
        <taxon>Polyangia</taxon>
        <taxon>Polyangiales</taxon>
        <taxon>Polyangiaceae</taxon>
        <taxon>Sorangium</taxon>
    </lineage>
</organism>
<evidence type="ECO:0000313" key="2">
    <source>
        <dbReference type="EMBL" id="AUX40798.1"/>
    </source>
</evidence>
<dbReference type="AlphaFoldDB" id="A0A2L0END1"/>
<feature type="region of interest" description="Disordered" evidence="1">
    <location>
        <begin position="1"/>
        <end position="44"/>
    </location>
</feature>
<evidence type="ECO:0000313" key="3">
    <source>
        <dbReference type="Proteomes" id="UP000238348"/>
    </source>
</evidence>
<accession>A0A2L0END1</accession>
<name>A0A2L0END1_SORCE</name>
<dbReference type="Proteomes" id="UP000238348">
    <property type="component" value="Chromosome"/>
</dbReference>
<protein>
    <submittedName>
        <fullName evidence="2">Uncharacterized protein</fullName>
    </submittedName>
</protein>
<proteinExistence type="predicted"/>